<evidence type="ECO:0000256" key="1">
    <source>
        <dbReference type="ARBA" id="ARBA00001913"/>
    </source>
</evidence>
<organism evidence="12 13">
    <name type="scientific">Stephanodiscus triporus</name>
    <dbReference type="NCBI Taxonomy" id="2934178"/>
    <lineage>
        <taxon>Eukaryota</taxon>
        <taxon>Sar</taxon>
        <taxon>Stramenopiles</taxon>
        <taxon>Ochrophyta</taxon>
        <taxon>Bacillariophyta</taxon>
        <taxon>Coscinodiscophyceae</taxon>
        <taxon>Thalassiosirophycidae</taxon>
        <taxon>Stephanodiscales</taxon>
        <taxon>Stephanodiscaceae</taxon>
        <taxon>Stephanodiscus</taxon>
    </lineage>
</organism>
<dbReference type="EC" id="3.2.1.-" evidence="9"/>
<dbReference type="InterPro" id="IPR050749">
    <property type="entry name" value="Glycosyl_Hydrolase_47"/>
</dbReference>
<feature type="binding site" evidence="7">
    <location>
        <position position="1066"/>
    </location>
    <ligand>
        <name>Ca(2+)</name>
        <dbReference type="ChEBI" id="CHEBI:29108"/>
    </ligand>
</feature>
<dbReference type="GO" id="GO:0016798">
    <property type="term" value="F:hydrolase activity, acting on glycosyl bonds"/>
    <property type="evidence" value="ECO:0007669"/>
    <property type="project" value="UniProtKB-KW"/>
</dbReference>
<dbReference type="PRINTS" id="PR00747">
    <property type="entry name" value="GLYHDRLASE47"/>
</dbReference>
<feature type="disulfide bond" evidence="8">
    <location>
        <begin position="907"/>
        <end position="943"/>
    </location>
</feature>
<comment type="pathway">
    <text evidence="2">Protein modification; protein glycosylation.</text>
</comment>
<comment type="similarity">
    <text evidence="3 9">Belongs to the glycosyl hydrolase 47 family.</text>
</comment>
<dbReference type="SUPFAM" id="SSF48225">
    <property type="entry name" value="Seven-hairpin glycosidases"/>
    <property type="match status" value="1"/>
</dbReference>
<evidence type="ECO:0000256" key="2">
    <source>
        <dbReference type="ARBA" id="ARBA00004922"/>
    </source>
</evidence>
<evidence type="ECO:0000256" key="4">
    <source>
        <dbReference type="ARBA" id="ARBA00022801"/>
    </source>
</evidence>
<dbReference type="PANTHER" id="PTHR11742">
    <property type="entry name" value="MANNOSYL-OLIGOSACCHARIDE ALPHA-1,2-MANNOSIDASE-RELATED"/>
    <property type="match status" value="1"/>
</dbReference>
<keyword evidence="5 8" id="KW-1015">Disulfide bond</keyword>
<dbReference type="InterPro" id="IPR001382">
    <property type="entry name" value="Glyco_hydro_47"/>
</dbReference>
<comment type="caution">
    <text evidence="12">The sequence shown here is derived from an EMBL/GenBank/DDBJ whole genome shotgun (WGS) entry which is preliminary data.</text>
</comment>
<keyword evidence="9" id="KW-0326">Glycosidase</keyword>
<evidence type="ECO:0000256" key="8">
    <source>
        <dbReference type="PIRSR" id="PIRSR601382-3"/>
    </source>
</evidence>
<evidence type="ECO:0000313" key="12">
    <source>
        <dbReference type="EMBL" id="KAL3763483.1"/>
    </source>
</evidence>
<dbReference type="AlphaFoldDB" id="A0ABD3MI97"/>
<comment type="cofactor">
    <cofactor evidence="1 7">
        <name>Ca(2+)</name>
        <dbReference type="ChEBI" id="CHEBI:29108"/>
    </cofactor>
</comment>
<feature type="transmembrane region" description="Helical" evidence="11">
    <location>
        <begin position="129"/>
        <end position="146"/>
    </location>
</feature>
<sequence>MPDYQALPSSQTKRRRAPHERVLSGGNVPPTDPYSYHVGSPPQSYLPFQQQQQYHRPQQNGATNAAYCSNGRDARTLRRRGSFARPDTPNSNLHGSCSIGVAVDVYDTLRMDHRYPTNTISATRLSRTIAMLIVCIFIFWGSIWGIEIGIGMARGFINFIFGNGRIVQTKSQMDDDELQSIQSIQVHSDGLRGSTDAKNIPEKEFEISIHDLNAKSHLLKAEGRQIINDQPRDDNDHDGKGDKSYMGQDSTNDFFFAGAVVEKRRIVNEEGRLETISYPAHSYASLPVPIDSDSFAISMWINLAPSDDWETDGVVEDGRRPRVILSTSSKGYGGCSSDIFGEGLVTGFVLFAQPHYDDGVEGVEGNTYRVILEYAQTGMKSCRNLFGANKNDRLLVREDNWHHIALFATKARDGYERISLYVDGDLAGRNEDASRQYSNFDSDSKTIVGRLLTNDGSGFDSSSGTFYLGGRVGMLSFWETGDRASSSSKKVTKRMKIQSKSDEDHVVRAVNRCAFDVRAIQELSLQGLTVKEPTMLFTFDGQKKRNIASDLYSESGRVVMELISGTNGEIISELVTGVPAHQRPAFIPLGGNRYSEYKDGTYVPPILKASERRELNEISRARSQLVKKSMQHAWSGYKKYAFGKDELLPISQDGQDNWGGMGTTLVDSLRQVDTLWMMGMKQEFWEARDWIRENLDFDQVKDGVSVFETTIRNLGGLLSAYDLSGDKVFLWSADDLGMRLMRAFESRTGVPYGQVELFDGGRAYNTGWHQNEAVLSEIGTLQVEFRYLAKITGKSEYATAVMRALDELLLLGAESGLYPTYIYNTKQELSFGNEDISVGAMGDSFYEYLLKVWLQGGRREMKYRRMYDESVKGIMDKLIHMSRPSYLTYVAELKRDRVVHKMDHLSCFLGGNLALGAYTHPDGLESTTAQRQLKTGKQLAYTCYQMYARSKSGLSPEYVNFDNERDDFVKGNAPYYILRPETAETFFILYHLTKDPVYREWGWEIFQAIEEHCKTDAGYAAIQDVDTMQQSNRMESFFLAETLKYLYLLQDDDHGIDLLNTHVFNTEAHPLRLLSLAPDSS</sequence>
<evidence type="ECO:0000256" key="3">
    <source>
        <dbReference type="ARBA" id="ARBA00007658"/>
    </source>
</evidence>
<dbReference type="FunFam" id="1.50.10.10:FF:000055">
    <property type="entry name" value="alpha-1,2-Mannosidase"/>
    <property type="match status" value="1"/>
</dbReference>
<evidence type="ECO:0000256" key="7">
    <source>
        <dbReference type="PIRSR" id="PIRSR601382-2"/>
    </source>
</evidence>
<dbReference type="Proteomes" id="UP001530315">
    <property type="component" value="Unassembled WGS sequence"/>
</dbReference>
<feature type="region of interest" description="Disordered" evidence="10">
    <location>
        <begin position="1"/>
        <end position="41"/>
    </location>
</feature>
<dbReference type="InterPro" id="IPR013320">
    <property type="entry name" value="ConA-like_dom_sf"/>
</dbReference>
<keyword evidence="13" id="KW-1185">Reference proteome</keyword>
<evidence type="ECO:0000256" key="10">
    <source>
        <dbReference type="SAM" id="MobiDB-lite"/>
    </source>
</evidence>
<dbReference type="SUPFAM" id="SSF49899">
    <property type="entry name" value="Concanavalin A-like lectins/glucanases"/>
    <property type="match status" value="1"/>
</dbReference>
<evidence type="ECO:0000256" key="9">
    <source>
        <dbReference type="RuleBase" id="RU361193"/>
    </source>
</evidence>
<keyword evidence="11" id="KW-1133">Transmembrane helix</keyword>
<keyword evidence="11" id="KW-0472">Membrane</keyword>
<keyword evidence="4 9" id="KW-0378">Hydrolase</keyword>
<evidence type="ECO:0000256" key="6">
    <source>
        <dbReference type="PIRSR" id="PIRSR601382-1"/>
    </source>
</evidence>
<evidence type="ECO:0000256" key="11">
    <source>
        <dbReference type="SAM" id="Phobius"/>
    </source>
</evidence>
<keyword evidence="11" id="KW-0812">Transmembrane</keyword>
<feature type="active site" description="Proton donor" evidence="6">
    <location>
        <position position="708"/>
    </location>
</feature>
<dbReference type="PANTHER" id="PTHR11742:SF6">
    <property type="entry name" value="MANNOSYL-OLIGOSACCHARIDE ALPHA-1,2-MANNOSIDASE IA-RELATED"/>
    <property type="match status" value="1"/>
</dbReference>
<accession>A0ABD3MI97</accession>
<feature type="active site" evidence="6">
    <location>
        <position position="981"/>
    </location>
</feature>
<keyword evidence="7" id="KW-0106">Calcium</keyword>
<evidence type="ECO:0000313" key="13">
    <source>
        <dbReference type="Proteomes" id="UP001530315"/>
    </source>
</evidence>
<proteinExistence type="inferred from homology"/>
<dbReference type="Pfam" id="PF01532">
    <property type="entry name" value="Glyco_hydro_47"/>
    <property type="match status" value="1"/>
</dbReference>
<gene>
    <name evidence="12" type="ORF">ACHAW5_010875</name>
</gene>
<feature type="active site" evidence="6">
    <location>
        <position position="843"/>
    </location>
</feature>
<feature type="compositionally biased region" description="Basic and acidic residues" evidence="10">
    <location>
        <begin position="230"/>
        <end position="243"/>
    </location>
</feature>
<feature type="active site" description="Proton donor" evidence="6">
    <location>
        <position position="957"/>
    </location>
</feature>
<dbReference type="InterPro" id="IPR036026">
    <property type="entry name" value="Seven-hairpin_glycosidases"/>
</dbReference>
<keyword evidence="7" id="KW-0479">Metal-binding</keyword>
<dbReference type="InterPro" id="IPR012341">
    <property type="entry name" value="6hp_glycosidase-like_sf"/>
</dbReference>
<reference evidence="12 13" key="1">
    <citation type="submission" date="2024-10" db="EMBL/GenBank/DDBJ databases">
        <title>Updated reference genomes for cyclostephanoid diatoms.</title>
        <authorList>
            <person name="Roberts W.R."/>
            <person name="Alverson A.J."/>
        </authorList>
    </citation>
    <scope>NUCLEOTIDE SEQUENCE [LARGE SCALE GENOMIC DNA]</scope>
    <source>
        <strain evidence="12 13">AJA276-08</strain>
    </source>
</reference>
<dbReference type="EMBL" id="JALLAZ020001800">
    <property type="protein sequence ID" value="KAL3763483.1"/>
    <property type="molecule type" value="Genomic_DNA"/>
</dbReference>
<feature type="region of interest" description="Disordered" evidence="10">
    <location>
        <begin position="225"/>
        <end position="247"/>
    </location>
</feature>
<dbReference type="Gene3D" id="1.50.10.10">
    <property type="match status" value="1"/>
</dbReference>
<dbReference type="Gene3D" id="2.60.120.200">
    <property type="match status" value="1"/>
</dbReference>
<evidence type="ECO:0000256" key="5">
    <source>
        <dbReference type="ARBA" id="ARBA00023157"/>
    </source>
</evidence>
<name>A0ABD3MI97_9STRA</name>
<protein>
    <recommendedName>
        <fullName evidence="9">alpha-1,2-Mannosidase</fullName>
        <ecNumber evidence="9">3.2.1.-</ecNumber>
    </recommendedName>
</protein>